<proteinExistence type="inferred from homology"/>
<dbReference type="OrthoDB" id="9778912at2"/>
<evidence type="ECO:0000256" key="4">
    <source>
        <dbReference type="ARBA" id="ARBA00022630"/>
    </source>
</evidence>
<comment type="similarity">
    <text evidence="2">Belongs to the nitronate monooxygenase family. NMO class I subfamily.</text>
</comment>
<dbReference type="Gene3D" id="3.20.20.70">
    <property type="entry name" value="Aldolase class I"/>
    <property type="match status" value="1"/>
</dbReference>
<comment type="cofactor">
    <cofactor evidence="1">
        <name>FMN</name>
        <dbReference type="ChEBI" id="CHEBI:58210"/>
    </cofactor>
</comment>
<keyword evidence="13" id="KW-1185">Reference proteome</keyword>
<dbReference type="GO" id="GO:0018580">
    <property type="term" value="F:nitronate monooxygenase activity"/>
    <property type="evidence" value="ECO:0007669"/>
    <property type="project" value="InterPro"/>
</dbReference>
<evidence type="ECO:0000256" key="2">
    <source>
        <dbReference type="ARBA" id="ARBA00009881"/>
    </source>
</evidence>
<dbReference type="PANTHER" id="PTHR42747">
    <property type="entry name" value="NITRONATE MONOOXYGENASE-RELATED"/>
    <property type="match status" value="1"/>
</dbReference>
<dbReference type="Pfam" id="PF03060">
    <property type="entry name" value="NMO"/>
    <property type="match status" value="1"/>
</dbReference>
<evidence type="ECO:0000256" key="9">
    <source>
        <dbReference type="ARBA" id="ARBA00031155"/>
    </source>
</evidence>
<evidence type="ECO:0000313" key="12">
    <source>
        <dbReference type="EMBL" id="PQA54555.1"/>
    </source>
</evidence>
<dbReference type="InterPro" id="IPR013785">
    <property type="entry name" value="Aldolase_TIM"/>
</dbReference>
<dbReference type="EMBL" id="PTRA01000006">
    <property type="protein sequence ID" value="PQA54555.1"/>
    <property type="molecule type" value="Genomic_DNA"/>
</dbReference>
<dbReference type="GO" id="GO:0000166">
    <property type="term" value="F:nucleotide binding"/>
    <property type="evidence" value="ECO:0007669"/>
    <property type="project" value="UniProtKB-KW"/>
</dbReference>
<keyword evidence="4" id="KW-0285">Flavoprotein</keyword>
<evidence type="ECO:0000256" key="8">
    <source>
        <dbReference type="ARBA" id="ARBA00023033"/>
    </source>
</evidence>
<dbReference type="AlphaFoldDB" id="A0A2S7IGM0"/>
<protein>
    <recommendedName>
        <fullName evidence="11">Nitronate monooxygenase</fullName>
    </recommendedName>
    <alternativeName>
        <fullName evidence="9">Propionate 3-nitronate monooxygenase</fullName>
    </alternativeName>
</protein>
<evidence type="ECO:0000256" key="1">
    <source>
        <dbReference type="ARBA" id="ARBA00001917"/>
    </source>
</evidence>
<keyword evidence="6" id="KW-0547">Nucleotide-binding</keyword>
<comment type="catalytic activity">
    <reaction evidence="10">
        <text>3 propionate 3-nitronate + 3 O2 + H2O = 3 3-oxopropanoate + 2 nitrate + nitrite + H2O2 + 3 H(+)</text>
        <dbReference type="Rhea" id="RHEA:57332"/>
        <dbReference type="ChEBI" id="CHEBI:15377"/>
        <dbReference type="ChEBI" id="CHEBI:15378"/>
        <dbReference type="ChEBI" id="CHEBI:15379"/>
        <dbReference type="ChEBI" id="CHEBI:16240"/>
        <dbReference type="ChEBI" id="CHEBI:16301"/>
        <dbReference type="ChEBI" id="CHEBI:17632"/>
        <dbReference type="ChEBI" id="CHEBI:33190"/>
        <dbReference type="ChEBI" id="CHEBI:136067"/>
    </reaction>
</comment>
<dbReference type="SUPFAM" id="SSF51412">
    <property type="entry name" value="Inosine monophosphate dehydrogenase (IMPDH)"/>
    <property type="match status" value="1"/>
</dbReference>
<reference evidence="13" key="1">
    <citation type="submission" date="2018-02" db="EMBL/GenBank/DDBJ databases">
        <title>Genome sequencing of Solimonas sp. HR-BB.</title>
        <authorList>
            <person name="Lee Y."/>
            <person name="Jeon C.O."/>
        </authorList>
    </citation>
    <scope>NUCLEOTIDE SEQUENCE [LARGE SCALE GENOMIC DNA]</scope>
    <source>
        <strain evidence="13">HR-U</strain>
    </source>
</reference>
<name>A0A2S7IGM0_9BACT</name>
<comment type="caution">
    <text evidence="12">The sequence shown here is derived from an EMBL/GenBank/DDBJ whole genome shotgun (WGS) entry which is preliminary data.</text>
</comment>
<gene>
    <name evidence="12" type="ORF">C5O19_22685</name>
</gene>
<evidence type="ECO:0000256" key="11">
    <source>
        <dbReference type="ARBA" id="ARBA00067136"/>
    </source>
</evidence>
<keyword evidence="7" id="KW-0560">Oxidoreductase</keyword>
<keyword evidence="8 12" id="KW-0503">Monooxygenase</keyword>
<dbReference type="GO" id="GO:0009636">
    <property type="term" value="P:response to toxic substance"/>
    <property type="evidence" value="ECO:0007669"/>
    <property type="project" value="UniProtKB-KW"/>
</dbReference>
<sequence length="430" mass="46342">MASTAATVCVRPRGFVKKFIEVKKWRTPVRYDNRMDEFLHSALKISFHFRKGFPIGKIPVLIVYPGFFSVVAAMQWTNPITQLYGIDYPIIQAPMLGVTTPAMVAGVSNAGGLGSLPVGGLSADLTQTLIRQTKALTNRPFAVNLFTHAIPEPEPTQVEAMQAYLSRLAQRHALPYESPDFSKLKGHSYTEQLEVLVQEKIPIVSFTFGRLSPEAIRLLKNAGCLLNGTATSVAEAEVLAKDGMDVITVQGIEAGGHRGTFLTEEPLPQVGLMALLPQVAERVSIPLLAAGGIYNGRGIRAAFTLGASGVQMGTAFTASAESAAIPAYKDKLFESSETDTALTRSFSGRWARGIRNAFLQEVEQSGLVIPAYPIQNSLTTPLRKVAQQQNNAACTTLWAGQAASKAEAKSVADIIKRLVAETEAVSALHF</sequence>
<dbReference type="Proteomes" id="UP000239590">
    <property type="component" value="Unassembled WGS sequence"/>
</dbReference>
<evidence type="ECO:0000256" key="6">
    <source>
        <dbReference type="ARBA" id="ARBA00022741"/>
    </source>
</evidence>
<dbReference type="PANTHER" id="PTHR42747:SF3">
    <property type="entry name" value="NITRONATE MONOOXYGENASE-RELATED"/>
    <property type="match status" value="1"/>
</dbReference>
<evidence type="ECO:0000256" key="5">
    <source>
        <dbReference type="ARBA" id="ARBA00022643"/>
    </source>
</evidence>
<evidence type="ECO:0000256" key="7">
    <source>
        <dbReference type="ARBA" id="ARBA00023002"/>
    </source>
</evidence>
<evidence type="ECO:0000313" key="13">
    <source>
        <dbReference type="Proteomes" id="UP000239590"/>
    </source>
</evidence>
<organism evidence="12 13">
    <name type="scientific">Siphonobacter curvatus</name>
    <dbReference type="NCBI Taxonomy" id="2094562"/>
    <lineage>
        <taxon>Bacteria</taxon>
        <taxon>Pseudomonadati</taxon>
        <taxon>Bacteroidota</taxon>
        <taxon>Cytophagia</taxon>
        <taxon>Cytophagales</taxon>
        <taxon>Cytophagaceae</taxon>
        <taxon>Siphonobacter</taxon>
    </lineage>
</organism>
<evidence type="ECO:0000256" key="10">
    <source>
        <dbReference type="ARBA" id="ARBA00049401"/>
    </source>
</evidence>
<evidence type="ECO:0000256" key="3">
    <source>
        <dbReference type="ARBA" id="ARBA00022575"/>
    </source>
</evidence>
<dbReference type="InterPro" id="IPR004136">
    <property type="entry name" value="NMO"/>
</dbReference>
<accession>A0A2S7IGM0</accession>
<keyword evidence="5" id="KW-0288">FMN</keyword>
<keyword evidence="3" id="KW-0216">Detoxification</keyword>
<dbReference type="FunFam" id="3.20.20.70:FF:000154">
    <property type="entry name" value="Probable nitronate monooxygenase"/>
    <property type="match status" value="1"/>
</dbReference>
<dbReference type="CDD" id="cd04730">
    <property type="entry name" value="NPD_like"/>
    <property type="match status" value="1"/>
</dbReference>